<feature type="compositionally biased region" description="Polar residues" evidence="1">
    <location>
        <begin position="48"/>
        <end position="59"/>
    </location>
</feature>
<protein>
    <submittedName>
        <fullName evidence="2">Uncharacterized protein</fullName>
    </submittedName>
</protein>
<reference evidence="2" key="1">
    <citation type="submission" date="2019-02" db="EMBL/GenBank/DDBJ databases">
        <authorList>
            <consortium name="Pathogen Informatics"/>
        </authorList>
    </citation>
    <scope>NUCLEOTIDE SEQUENCE</scope>
    <source>
        <strain evidence="2">3012STDY6733949</strain>
    </source>
</reference>
<accession>A0A449H3I9</accession>
<organism evidence="2">
    <name type="scientific">Nocardia farcinica</name>
    <dbReference type="NCBI Taxonomy" id="37329"/>
    <lineage>
        <taxon>Bacteria</taxon>
        <taxon>Bacillati</taxon>
        <taxon>Actinomycetota</taxon>
        <taxon>Actinomycetes</taxon>
        <taxon>Mycobacteriales</taxon>
        <taxon>Nocardiaceae</taxon>
        <taxon>Nocardia</taxon>
    </lineage>
</organism>
<proteinExistence type="predicted"/>
<feature type="region of interest" description="Disordered" evidence="1">
    <location>
        <begin position="48"/>
        <end position="69"/>
    </location>
</feature>
<dbReference type="AlphaFoldDB" id="A0A449H3I9"/>
<dbReference type="EMBL" id="CAACYE010000005">
    <property type="protein sequence ID" value="VFA85646.1"/>
    <property type="molecule type" value="Genomic_DNA"/>
</dbReference>
<evidence type="ECO:0000256" key="1">
    <source>
        <dbReference type="SAM" id="MobiDB-lite"/>
    </source>
</evidence>
<dbReference type="InterPro" id="IPR024520">
    <property type="entry name" value="DUF3558"/>
</dbReference>
<evidence type="ECO:0000313" key="2">
    <source>
        <dbReference type="EMBL" id="VFA85646.1"/>
    </source>
</evidence>
<dbReference type="Pfam" id="PF12079">
    <property type="entry name" value="DUF3558"/>
    <property type="match status" value="1"/>
</dbReference>
<gene>
    <name evidence="2" type="ORF">NCTC1935_03486</name>
</gene>
<sequence length="230" mass="25131">MASGQQTAAQLWQAADSGESSRQLQQGFARKAQSLYEALTQLAQSARSMGDSTFQTRPTLTDPEIQPPSQKNLYTLTSGGAKALYAPCTRLSDADIESLRFNPRSRKRDRAAEYTFLRCNFQNDCHTSTVGVNSSSITWDDNLQKTTVGLKETTIDGRRAGTGRGESESPLESNVHLEARAGVVLVWVMTTSLGERQNVDACADIMDIASAVEQSIGEGNRAWGMRTDCR</sequence>
<name>A0A449H3I9_NOCFR</name>
<dbReference type="RefSeq" id="WP_137353547.1">
    <property type="nucleotide sequence ID" value="NZ_CAACYE020000001.1"/>
</dbReference>